<gene>
    <name evidence="2" type="ORF">SAMN04489720_1522</name>
</gene>
<proteinExistence type="predicted"/>
<evidence type="ECO:0000313" key="2">
    <source>
        <dbReference type="EMBL" id="SDH52897.1"/>
    </source>
</evidence>
<dbReference type="STRING" id="399736.SAMN04489720_1522"/>
<organism evidence="2 3">
    <name type="scientific">Agrococcus jejuensis</name>
    <dbReference type="NCBI Taxonomy" id="399736"/>
    <lineage>
        <taxon>Bacteria</taxon>
        <taxon>Bacillati</taxon>
        <taxon>Actinomycetota</taxon>
        <taxon>Actinomycetes</taxon>
        <taxon>Micrococcales</taxon>
        <taxon>Microbacteriaceae</taxon>
        <taxon>Agrococcus</taxon>
    </lineage>
</organism>
<dbReference type="EMBL" id="LT629695">
    <property type="protein sequence ID" value="SDH52897.1"/>
    <property type="molecule type" value="Genomic_DNA"/>
</dbReference>
<reference evidence="3" key="1">
    <citation type="submission" date="2016-10" db="EMBL/GenBank/DDBJ databases">
        <authorList>
            <person name="Varghese N."/>
            <person name="Submissions S."/>
        </authorList>
    </citation>
    <scope>NUCLEOTIDE SEQUENCE [LARGE SCALE GENOMIC DNA]</scope>
    <source>
        <strain evidence="3">DSM 22002</strain>
    </source>
</reference>
<dbReference type="OrthoDB" id="5095936at2"/>
<accession>A0A1G8D544</accession>
<dbReference type="InterPro" id="IPR029058">
    <property type="entry name" value="AB_hydrolase_fold"/>
</dbReference>
<name>A0A1G8D544_9MICO</name>
<dbReference type="Proteomes" id="UP000198822">
    <property type="component" value="Chromosome I"/>
</dbReference>
<keyword evidence="1" id="KW-1133">Transmembrane helix</keyword>
<keyword evidence="1" id="KW-0472">Membrane</keyword>
<evidence type="ECO:0000313" key="3">
    <source>
        <dbReference type="Proteomes" id="UP000198822"/>
    </source>
</evidence>
<protein>
    <recommendedName>
        <fullName evidence="4">Alpha/beta hydrolase family protein</fullName>
    </recommendedName>
</protein>
<sequence length="493" mass="50685">MTVVGWSPDGAAVVRARLAEVRDELERAQSRLRTRTWPSAAALSIDDAAVVAGVQALADDAEAACGLAIGDLDRLGVAVDLAGWSYQTTDAVVRGAVDWAADRLSVGLGVATRAFVTAAVGGLGIAVVGAGVLLMPLVALAARNPHVLSLAGGAIDAASRLAAPLLQGLQSLVQQHGPDLVNHPVFVDALRLAMAQLDDVGAGFALLPGSPWRDDHALGAGAMVATLLGLVVTGHAPRLPGSTPVTIERGATGAVQGQAPAASYTDAFARIQSMESNVEIDRYELADGTVVYQVFAGGTQEFAFDHPDTAYDMTSNTENAMNVEGGETFGSADAVLQAMEEAGIGEGDVVQMFGYSQGGAAVAGAALGAGVSVHSVVTFAGPVGRVAVPEGTMAVAVQNDSDVVSALAGPHVDDRLVLEGSPNLDEITTRRYDDAGQPLSDLWVGGHYPEAYWDTAQQLDALDDDVVDAVWAPVETAQLGPIEVESAGWDVQR</sequence>
<dbReference type="AlphaFoldDB" id="A0A1G8D544"/>
<keyword evidence="1" id="KW-0812">Transmembrane</keyword>
<feature type="transmembrane region" description="Helical" evidence="1">
    <location>
        <begin position="114"/>
        <end position="139"/>
    </location>
</feature>
<dbReference type="RefSeq" id="WP_092503861.1">
    <property type="nucleotide sequence ID" value="NZ_LT629695.1"/>
</dbReference>
<keyword evidence="3" id="KW-1185">Reference proteome</keyword>
<evidence type="ECO:0000256" key="1">
    <source>
        <dbReference type="SAM" id="Phobius"/>
    </source>
</evidence>
<dbReference type="SUPFAM" id="SSF53474">
    <property type="entry name" value="alpha/beta-Hydrolases"/>
    <property type="match status" value="1"/>
</dbReference>
<evidence type="ECO:0008006" key="4">
    <source>
        <dbReference type="Google" id="ProtNLM"/>
    </source>
</evidence>